<dbReference type="AlphaFoldDB" id="A0A1Y2AP35"/>
<keyword evidence="4 10" id="KW-0812">Transmembrane</keyword>
<sequence length="346" mass="39429">MATRSRKALFIQYRNTYSKNAITSGALSFPINSEGYDSSGGKESEMVGLIRNENSFENKDYNDIKQEIIPMTELTNLPPAWMDLVDEINESVETITKEIKVLSEMHKKHLIPNFENKEREERLINNKTDEITQSIVMCQRKIQNMGVTTENSQTNKLKKNIQVSLATKVQDLSQLFRKAQSTYLSKLRNMESQMNNSLIKADSFSTEEPVAGFEDDEEDNDLIYVSNSQLQLLEENSTDHIVSAREKEINEISKSINELLGIFRELQTMVIDQGTILDRIDYNIEQVDTNMENATVQLTKATKHQKRTQKSMIICLGILGTILVLFIFIVIIKVISRSGGEKEKGS</sequence>
<name>A0A1Y2AP35_9FUNG</name>
<keyword evidence="7" id="KW-0333">Golgi apparatus</keyword>
<dbReference type="STRING" id="1754190.A0A1Y2AP35"/>
<keyword evidence="3" id="KW-0813">Transport</keyword>
<evidence type="ECO:0000256" key="6">
    <source>
        <dbReference type="ARBA" id="ARBA00022989"/>
    </source>
</evidence>
<dbReference type="InterPro" id="IPR006012">
    <property type="entry name" value="Syntaxin/epimorphin_CS"/>
</dbReference>
<comment type="subcellular location">
    <subcellularLocation>
        <location evidence="1">Golgi apparatus membrane</location>
        <topology evidence="1">Single-pass type IV membrane protein</topology>
    </subcellularLocation>
</comment>
<evidence type="ECO:0000313" key="12">
    <source>
        <dbReference type="EMBL" id="ORY24256.1"/>
    </source>
</evidence>
<dbReference type="GO" id="GO:0000139">
    <property type="term" value="C:Golgi membrane"/>
    <property type="evidence" value="ECO:0007669"/>
    <property type="project" value="UniProtKB-SubCell"/>
</dbReference>
<evidence type="ECO:0000256" key="8">
    <source>
        <dbReference type="ARBA" id="ARBA00023054"/>
    </source>
</evidence>
<dbReference type="EMBL" id="MCOG01000224">
    <property type="protein sequence ID" value="ORY24256.1"/>
    <property type="molecule type" value="Genomic_DNA"/>
</dbReference>
<dbReference type="PANTHER" id="PTHR19957:SF83">
    <property type="entry name" value="SYNTAXIN-16"/>
    <property type="match status" value="1"/>
</dbReference>
<gene>
    <name evidence="12" type="ORF">LY90DRAFT_462263</name>
</gene>
<evidence type="ECO:0000256" key="7">
    <source>
        <dbReference type="ARBA" id="ARBA00023034"/>
    </source>
</evidence>
<organism evidence="12 13">
    <name type="scientific">Neocallimastix californiae</name>
    <dbReference type="NCBI Taxonomy" id="1754190"/>
    <lineage>
        <taxon>Eukaryota</taxon>
        <taxon>Fungi</taxon>
        <taxon>Fungi incertae sedis</taxon>
        <taxon>Chytridiomycota</taxon>
        <taxon>Chytridiomycota incertae sedis</taxon>
        <taxon>Neocallimastigomycetes</taxon>
        <taxon>Neocallimastigales</taxon>
        <taxon>Neocallimastigaceae</taxon>
        <taxon>Neocallimastix</taxon>
    </lineage>
</organism>
<reference evidence="12 13" key="1">
    <citation type="submission" date="2016-08" db="EMBL/GenBank/DDBJ databases">
        <title>A Parts List for Fungal Cellulosomes Revealed by Comparative Genomics.</title>
        <authorList>
            <consortium name="DOE Joint Genome Institute"/>
            <person name="Haitjema C.H."/>
            <person name="Gilmore S.P."/>
            <person name="Henske J.K."/>
            <person name="Solomon K.V."/>
            <person name="De Groot R."/>
            <person name="Kuo A."/>
            <person name="Mondo S.J."/>
            <person name="Salamov A.A."/>
            <person name="Labutti K."/>
            <person name="Zhao Z."/>
            <person name="Chiniquy J."/>
            <person name="Barry K."/>
            <person name="Brewer H.M."/>
            <person name="Purvine S.O."/>
            <person name="Wright A.T."/>
            <person name="Boxma B."/>
            <person name="Van Alen T."/>
            <person name="Hackstein J.H."/>
            <person name="Baker S.E."/>
            <person name="Grigoriev I.V."/>
            <person name="O'Malley M.A."/>
        </authorList>
    </citation>
    <scope>NUCLEOTIDE SEQUENCE [LARGE SCALE GENOMIC DNA]</scope>
    <source>
        <strain evidence="12 13">G1</strain>
    </source>
</reference>
<dbReference type="PANTHER" id="PTHR19957">
    <property type="entry name" value="SYNTAXIN"/>
    <property type="match status" value="1"/>
</dbReference>
<dbReference type="Proteomes" id="UP000193920">
    <property type="component" value="Unassembled WGS sequence"/>
</dbReference>
<keyword evidence="6 10" id="KW-1133">Transmembrane helix</keyword>
<dbReference type="GO" id="GO:0048278">
    <property type="term" value="P:vesicle docking"/>
    <property type="evidence" value="ECO:0007669"/>
    <property type="project" value="TreeGrafter"/>
</dbReference>
<dbReference type="InterPro" id="IPR010989">
    <property type="entry name" value="SNARE"/>
</dbReference>
<dbReference type="PROSITE" id="PS00914">
    <property type="entry name" value="SYNTAXIN"/>
    <property type="match status" value="1"/>
</dbReference>
<dbReference type="GO" id="GO:0006906">
    <property type="term" value="P:vesicle fusion"/>
    <property type="evidence" value="ECO:0007669"/>
    <property type="project" value="TreeGrafter"/>
</dbReference>
<dbReference type="GO" id="GO:0005484">
    <property type="term" value="F:SNAP receptor activity"/>
    <property type="evidence" value="ECO:0007669"/>
    <property type="project" value="InterPro"/>
</dbReference>
<dbReference type="PROSITE" id="PS50192">
    <property type="entry name" value="T_SNARE"/>
    <property type="match status" value="1"/>
</dbReference>
<evidence type="ECO:0000256" key="9">
    <source>
        <dbReference type="ARBA" id="ARBA00023136"/>
    </source>
</evidence>
<evidence type="ECO:0000256" key="10">
    <source>
        <dbReference type="SAM" id="Phobius"/>
    </source>
</evidence>
<keyword evidence="8" id="KW-0175">Coiled coil</keyword>
<keyword evidence="5" id="KW-0653">Protein transport</keyword>
<dbReference type="SUPFAM" id="SSF47661">
    <property type="entry name" value="t-snare proteins"/>
    <property type="match status" value="1"/>
</dbReference>
<protein>
    <submittedName>
        <fullName evidence="12">t-SNARE</fullName>
    </submittedName>
</protein>
<dbReference type="Gene3D" id="1.20.58.70">
    <property type="match status" value="1"/>
</dbReference>
<comment type="caution">
    <text evidence="12">The sequence shown here is derived from an EMBL/GenBank/DDBJ whole genome shotgun (WGS) entry which is preliminary data.</text>
</comment>
<evidence type="ECO:0000256" key="1">
    <source>
        <dbReference type="ARBA" id="ARBA00004409"/>
    </source>
</evidence>
<dbReference type="SMART" id="SM00397">
    <property type="entry name" value="t_SNARE"/>
    <property type="match status" value="1"/>
</dbReference>
<evidence type="ECO:0000256" key="3">
    <source>
        <dbReference type="ARBA" id="ARBA00022448"/>
    </source>
</evidence>
<keyword evidence="9 10" id="KW-0472">Membrane</keyword>
<evidence type="ECO:0000313" key="13">
    <source>
        <dbReference type="Proteomes" id="UP000193920"/>
    </source>
</evidence>
<evidence type="ECO:0000256" key="4">
    <source>
        <dbReference type="ARBA" id="ARBA00022692"/>
    </source>
</evidence>
<dbReference type="InterPro" id="IPR045242">
    <property type="entry name" value="Syntaxin"/>
</dbReference>
<dbReference type="GO" id="GO:0000149">
    <property type="term" value="F:SNARE binding"/>
    <property type="evidence" value="ECO:0007669"/>
    <property type="project" value="TreeGrafter"/>
</dbReference>
<dbReference type="GO" id="GO:0006886">
    <property type="term" value="P:intracellular protein transport"/>
    <property type="evidence" value="ECO:0007669"/>
    <property type="project" value="InterPro"/>
</dbReference>
<keyword evidence="13" id="KW-1185">Reference proteome</keyword>
<dbReference type="InterPro" id="IPR000727">
    <property type="entry name" value="T_SNARE_dom"/>
</dbReference>
<dbReference type="GO" id="GO:0031201">
    <property type="term" value="C:SNARE complex"/>
    <property type="evidence" value="ECO:0007669"/>
    <property type="project" value="TreeGrafter"/>
</dbReference>
<proteinExistence type="inferred from homology"/>
<evidence type="ECO:0000256" key="2">
    <source>
        <dbReference type="ARBA" id="ARBA00009063"/>
    </source>
</evidence>
<evidence type="ECO:0000256" key="5">
    <source>
        <dbReference type="ARBA" id="ARBA00022927"/>
    </source>
</evidence>
<accession>A0A1Y2AP35</accession>
<feature type="domain" description="T-SNARE coiled-coil homology" evidence="11">
    <location>
        <begin position="239"/>
        <end position="301"/>
    </location>
</feature>
<feature type="transmembrane region" description="Helical" evidence="10">
    <location>
        <begin position="313"/>
        <end position="336"/>
    </location>
</feature>
<evidence type="ECO:0000259" key="11">
    <source>
        <dbReference type="PROSITE" id="PS50192"/>
    </source>
</evidence>
<dbReference type="Pfam" id="PF05739">
    <property type="entry name" value="SNARE"/>
    <property type="match status" value="1"/>
</dbReference>
<dbReference type="CDD" id="cd15845">
    <property type="entry name" value="SNARE_syntaxin16"/>
    <property type="match status" value="1"/>
</dbReference>
<comment type="similarity">
    <text evidence="2">Belongs to the syntaxin family.</text>
</comment>
<dbReference type="OrthoDB" id="10251371at2759"/>